<evidence type="ECO:0000259" key="5">
    <source>
        <dbReference type="Pfam" id="PF07686"/>
    </source>
</evidence>
<keyword evidence="7" id="KW-1185">Reference proteome</keyword>
<keyword evidence="2" id="KW-0472">Membrane</keyword>
<feature type="domain" description="Immunoglobulin V-set" evidence="5">
    <location>
        <begin position="38"/>
        <end position="100"/>
    </location>
</feature>
<dbReference type="Proteomes" id="UP000694523">
    <property type="component" value="Unplaced"/>
</dbReference>
<dbReference type="GO" id="GO:0001817">
    <property type="term" value="P:regulation of cytokine production"/>
    <property type="evidence" value="ECO:0007669"/>
    <property type="project" value="TreeGrafter"/>
</dbReference>
<dbReference type="GO" id="GO:0050852">
    <property type="term" value="P:T cell receptor signaling pathway"/>
    <property type="evidence" value="ECO:0007669"/>
    <property type="project" value="TreeGrafter"/>
</dbReference>
<reference evidence="6" key="2">
    <citation type="submission" date="2025-09" db="UniProtKB">
        <authorList>
            <consortium name="Ensembl"/>
        </authorList>
    </citation>
    <scope>IDENTIFICATION</scope>
</reference>
<accession>A0A8C6TBZ9</accession>
<dbReference type="Ensembl" id="ENSNMLT00000021677.1">
    <property type="protein sequence ID" value="ENSNMLP00000019295.1"/>
    <property type="gene ID" value="ENSNMLG00000012642.1"/>
</dbReference>
<dbReference type="AlphaFoldDB" id="A0A8C6TBZ9"/>
<keyword evidence="4" id="KW-0732">Signal</keyword>
<evidence type="ECO:0000256" key="2">
    <source>
        <dbReference type="ARBA" id="ARBA00023136"/>
    </source>
</evidence>
<organism evidence="6 7">
    <name type="scientific">Neogobius melanostomus</name>
    <name type="common">round goby</name>
    <dbReference type="NCBI Taxonomy" id="47308"/>
    <lineage>
        <taxon>Eukaryota</taxon>
        <taxon>Metazoa</taxon>
        <taxon>Chordata</taxon>
        <taxon>Craniata</taxon>
        <taxon>Vertebrata</taxon>
        <taxon>Euteleostomi</taxon>
        <taxon>Actinopterygii</taxon>
        <taxon>Neopterygii</taxon>
        <taxon>Teleostei</taxon>
        <taxon>Neoteleostei</taxon>
        <taxon>Acanthomorphata</taxon>
        <taxon>Gobiaria</taxon>
        <taxon>Gobiiformes</taxon>
        <taxon>Gobioidei</taxon>
        <taxon>Gobiidae</taxon>
        <taxon>Benthophilinae</taxon>
        <taxon>Neogobiini</taxon>
        <taxon>Neogobius</taxon>
    </lineage>
</organism>
<evidence type="ECO:0000256" key="3">
    <source>
        <dbReference type="ARBA" id="ARBA00023319"/>
    </source>
</evidence>
<protein>
    <recommendedName>
        <fullName evidence="5">Immunoglobulin V-set domain-containing protein</fullName>
    </recommendedName>
</protein>
<dbReference type="GO" id="GO:0009897">
    <property type="term" value="C:external side of plasma membrane"/>
    <property type="evidence" value="ECO:0007669"/>
    <property type="project" value="TreeGrafter"/>
</dbReference>
<dbReference type="InterPro" id="IPR013783">
    <property type="entry name" value="Ig-like_fold"/>
</dbReference>
<evidence type="ECO:0000256" key="1">
    <source>
        <dbReference type="ARBA" id="ARBA00004370"/>
    </source>
</evidence>
<evidence type="ECO:0000256" key="4">
    <source>
        <dbReference type="SAM" id="SignalP"/>
    </source>
</evidence>
<feature type="signal peptide" evidence="4">
    <location>
        <begin position="1"/>
        <end position="18"/>
    </location>
</feature>
<dbReference type="InterPro" id="IPR036179">
    <property type="entry name" value="Ig-like_dom_sf"/>
</dbReference>
<dbReference type="GO" id="GO:0005102">
    <property type="term" value="F:signaling receptor binding"/>
    <property type="evidence" value="ECO:0007669"/>
    <property type="project" value="TreeGrafter"/>
</dbReference>
<dbReference type="PANTHER" id="PTHR24100">
    <property type="entry name" value="BUTYROPHILIN"/>
    <property type="match status" value="1"/>
</dbReference>
<reference evidence="6" key="1">
    <citation type="submission" date="2025-08" db="UniProtKB">
        <authorList>
            <consortium name="Ensembl"/>
        </authorList>
    </citation>
    <scope>IDENTIFICATION</scope>
</reference>
<evidence type="ECO:0000313" key="7">
    <source>
        <dbReference type="Proteomes" id="UP000694523"/>
    </source>
</evidence>
<dbReference type="Gene3D" id="2.60.40.10">
    <property type="entry name" value="Immunoglobulins"/>
    <property type="match status" value="1"/>
</dbReference>
<dbReference type="SUPFAM" id="SSF48726">
    <property type="entry name" value="Immunoglobulin"/>
    <property type="match status" value="1"/>
</dbReference>
<comment type="subcellular location">
    <subcellularLocation>
        <location evidence="1">Membrane</location>
    </subcellularLocation>
</comment>
<evidence type="ECO:0000313" key="6">
    <source>
        <dbReference type="Ensembl" id="ENSNMLP00000019295.1"/>
    </source>
</evidence>
<keyword evidence="3" id="KW-0393">Immunoglobulin domain</keyword>
<sequence length="152" mass="17369">VICCHFAWVILSFYFSDSLHDLILPYETDPPCNVSKSFVEWRRNSDIVHARRKGKDEPVGQDRAFKGRTETFSDDMGNGKFSLKISNVMKKDEGIYTVNYTKTLSKCNVTVTIGKNVEHPKYLYPLSSFVFLVLTPQPYLIMSGLKSVSVQF</sequence>
<dbReference type="Pfam" id="PF07686">
    <property type="entry name" value="V-set"/>
    <property type="match status" value="1"/>
</dbReference>
<dbReference type="InterPro" id="IPR013106">
    <property type="entry name" value="Ig_V-set"/>
</dbReference>
<feature type="chain" id="PRO_5034683036" description="Immunoglobulin V-set domain-containing protein" evidence="4">
    <location>
        <begin position="19"/>
        <end position="152"/>
    </location>
</feature>
<dbReference type="PANTHER" id="PTHR24100:SF151">
    <property type="entry name" value="ICOS LIGAND"/>
    <property type="match status" value="1"/>
</dbReference>
<proteinExistence type="predicted"/>
<name>A0A8C6TBZ9_9GOBI</name>
<dbReference type="InterPro" id="IPR050504">
    <property type="entry name" value="IgSF_BTN/MOG"/>
</dbReference>